<dbReference type="InterPro" id="IPR005303">
    <property type="entry name" value="MOCOS_middle"/>
</dbReference>
<name>A0ABZ2K122_9BACT</name>
<evidence type="ECO:0000259" key="1">
    <source>
        <dbReference type="PROSITE" id="PS51340"/>
    </source>
</evidence>
<dbReference type="InterPro" id="IPR005302">
    <property type="entry name" value="MoCF_Sase_C"/>
</dbReference>
<accession>A0ABZ2K122</accession>
<gene>
    <name evidence="2" type="ORF">LZC95_31965</name>
</gene>
<sequence length="281" mass="31362">MLVSSLHVYPIKSAGGLTPPAIKVEKWGPFGDRRWMLVDADGVLISARQEPRLFVVKAEPESDSLDAPMDPNGILIVRGPHAEPLRLVPPSPPYERITVRLHRDRFEATLVGPQADAWFGSLLGRNDVHLVWMDDPATRRPVDPLYSDPGDRVAMADGFPLLITTFASLRQLNAWIAESAPEEPPMIMQRFRPNLVIDGLDEPFAEDNWKRIRIGDVAFRVVKPCVRCVMTTIEPNTLAKGKEPLRTLARHHKWNGGATFGMNITPDHEGVIRVGDAIRVL</sequence>
<reference evidence="2 3" key="1">
    <citation type="submission" date="2021-12" db="EMBL/GenBank/DDBJ databases">
        <title>Discovery of the Pendulisporaceae a myxobacterial family with distinct sporulation behavior and unique specialized metabolism.</title>
        <authorList>
            <person name="Garcia R."/>
            <person name="Popoff A."/>
            <person name="Bader C.D."/>
            <person name="Loehr J."/>
            <person name="Walesch S."/>
            <person name="Walt C."/>
            <person name="Boldt J."/>
            <person name="Bunk B."/>
            <person name="Haeckl F.J.F.P.J."/>
            <person name="Gunesch A.P."/>
            <person name="Birkelbach J."/>
            <person name="Nuebel U."/>
            <person name="Pietschmann T."/>
            <person name="Bach T."/>
            <person name="Mueller R."/>
        </authorList>
    </citation>
    <scope>NUCLEOTIDE SEQUENCE [LARGE SCALE GENOMIC DNA]</scope>
    <source>
        <strain evidence="2 3">MSr12523</strain>
    </source>
</reference>
<dbReference type="SUPFAM" id="SSF141673">
    <property type="entry name" value="MOSC N-terminal domain-like"/>
    <property type="match status" value="1"/>
</dbReference>
<dbReference type="PROSITE" id="PS51340">
    <property type="entry name" value="MOSC"/>
    <property type="match status" value="1"/>
</dbReference>
<dbReference type="Proteomes" id="UP001379533">
    <property type="component" value="Chromosome"/>
</dbReference>
<dbReference type="Pfam" id="PF03473">
    <property type="entry name" value="MOSC"/>
    <property type="match status" value="1"/>
</dbReference>
<dbReference type="SUPFAM" id="SSF50800">
    <property type="entry name" value="PK beta-barrel domain-like"/>
    <property type="match status" value="1"/>
</dbReference>
<evidence type="ECO:0000313" key="3">
    <source>
        <dbReference type="Proteomes" id="UP001379533"/>
    </source>
</evidence>
<evidence type="ECO:0000313" key="2">
    <source>
        <dbReference type="EMBL" id="WXA91058.1"/>
    </source>
</evidence>
<dbReference type="Pfam" id="PF03476">
    <property type="entry name" value="MOSC_N"/>
    <property type="match status" value="1"/>
</dbReference>
<dbReference type="PANTHER" id="PTHR14237">
    <property type="entry name" value="MOLYBDOPTERIN COFACTOR SULFURASE MOSC"/>
    <property type="match status" value="1"/>
</dbReference>
<feature type="domain" description="MOSC" evidence="1">
    <location>
        <begin position="134"/>
        <end position="281"/>
    </location>
</feature>
<protein>
    <submittedName>
        <fullName evidence="2">MOSC domain-containing protein</fullName>
    </submittedName>
</protein>
<dbReference type="InterPro" id="IPR011037">
    <property type="entry name" value="Pyrv_Knase-like_insert_dom_sf"/>
</dbReference>
<organism evidence="2 3">
    <name type="scientific">Pendulispora brunnea</name>
    <dbReference type="NCBI Taxonomy" id="2905690"/>
    <lineage>
        <taxon>Bacteria</taxon>
        <taxon>Pseudomonadati</taxon>
        <taxon>Myxococcota</taxon>
        <taxon>Myxococcia</taxon>
        <taxon>Myxococcales</taxon>
        <taxon>Sorangiineae</taxon>
        <taxon>Pendulisporaceae</taxon>
        <taxon>Pendulispora</taxon>
    </lineage>
</organism>
<keyword evidence="3" id="KW-1185">Reference proteome</keyword>
<proteinExistence type="predicted"/>
<dbReference type="RefSeq" id="WP_394841677.1">
    <property type="nucleotide sequence ID" value="NZ_CP089982.1"/>
</dbReference>
<dbReference type="EMBL" id="CP089982">
    <property type="protein sequence ID" value="WXA91058.1"/>
    <property type="molecule type" value="Genomic_DNA"/>
</dbReference>
<dbReference type="PANTHER" id="PTHR14237:SF19">
    <property type="entry name" value="MITOCHONDRIAL AMIDOXIME REDUCING COMPONENT 1"/>
    <property type="match status" value="1"/>
</dbReference>